<reference evidence="1" key="2">
    <citation type="submission" date="2019-01" db="UniProtKB">
        <authorList>
            <consortium name="EnsemblPlants"/>
        </authorList>
    </citation>
    <scope>IDENTIFICATION</scope>
    <source>
        <strain evidence="1">cv. Heinz 1706</strain>
    </source>
</reference>
<sequence length="169" mass="19865">MNRRIFGGYRKQHECSCTFIPQLVDQELKETCIGMKFQSLDIEFKFYLEYAYCNGFSVHKNQISRLRKDKSIIGQELFVQKKDFVQRKVLTVISNEMRLEKVQKILAIKKKKKSEALNNLIDVLNNFDIRPSKITLVLITQAGGVENLNLTGRDIQNFLRTKRKNYLEK</sequence>
<evidence type="ECO:0000313" key="2">
    <source>
        <dbReference type="Proteomes" id="UP000004994"/>
    </source>
</evidence>
<name>A0A3Q7F3I7_SOLLC</name>
<protein>
    <submittedName>
        <fullName evidence="1">Uncharacterized protein</fullName>
    </submittedName>
</protein>
<reference evidence="1" key="1">
    <citation type="journal article" date="2012" name="Nature">
        <title>The tomato genome sequence provides insights into fleshy fruit evolution.</title>
        <authorList>
            <consortium name="Tomato Genome Consortium"/>
        </authorList>
    </citation>
    <scope>NUCLEOTIDE SEQUENCE [LARGE SCALE GENOMIC DNA]</scope>
    <source>
        <strain evidence="1">cv. Heinz 1706</strain>
    </source>
</reference>
<organism evidence="1">
    <name type="scientific">Solanum lycopersicum</name>
    <name type="common">Tomato</name>
    <name type="synonym">Lycopersicon esculentum</name>
    <dbReference type="NCBI Taxonomy" id="4081"/>
    <lineage>
        <taxon>Eukaryota</taxon>
        <taxon>Viridiplantae</taxon>
        <taxon>Streptophyta</taxon>
        <taxon>Embryophyta</taxon>
        <taxon>Tracheophyta</taxon>
        <taxon>Spermatophyta</taxon>
        <taxon>Magnoliopsida</taxon>
        <taxon>eudicotyledons</taxon>
        <taxon>Gunneridae</taxon>
        <taxon>Pentapetalae</taxon>
        <taxon>asterids</taxon>
        <taxon>lamiids</taxon>
        <taxon>Solanales</taxon>
        <taxon>Solanaceae</taxon>
        <taxon>Solanoideae</taxon>
        <taxon>Solaneae</taxon>
        <taxon>Solanum</taxon>
        <taxon>Solanum subgen. Lycopersicon</taxon>
    </lineage>
</organism>
<dbReference type="Gramene" id="Solyc02g073578.1.1">
    <property type="protein sequence ID" value="Solyc02g073578.1.1"/>
    <property type="gene ID" value="Solyc02g073578.1"/>
</dbReference>
<dbReference type="PANTHER" id="PTHR46328">
    <property type="entry name" value="FAR-RED IMPAIRED RESPONSIVE (FAR1) FAMILY PROTEIN-RELATED"/>
    <property type="match status" value="1"/>
</dbReference>
<keyword evidence="2" id="KW-1185">Reference proteome</keyword>
<dbReference type="PANTHER" id="PTHR46328:SF27">
    <property type="entry name" value="OS12G0287500 PROTEIN"/>
    <property type="match status" value="1"/>
</dbReference>
<evidence type="ECO:0000313" key="1">
    <source>
        <dbReference type="EnsemblPlants" id="Solyc02g073578.1.1"/>
    </source>
</evidence>
<accession>A0A3Q7F3I7</accession>
<proteinExistence type="predicted"/>
<dbReference type="OMA" id="KETCIGM"/>
<dbReference type="Proteomes" id="UP000004994">
    <property type="component" value="Chromosome 2"/>
</dbReference>
<dbReference type="EnsemblPlants" id="Solyc02g073578.1.1">
    <property type="protein sequence ID" value="Solyc02g073578.1.1"/>
    <property type="gene ID" value="Solyc02g073578.1"/>
</dbReference>
<dbReference type="InParanoid" id="A0A3Q7F3I7"/>
<dbReference type="AlphaFoldDB" id="A0A3Q7F3I7"/>